<feature type="transmembrane region" description="Helical" evidence="5">
    <location>
        <begin position="129"/>
        <end position="147"/>
    </location>
</feature>
<evidence type="ECO:0000256" key="1">
    <source>
        <dbReference type="ARBA" id="ARBA00004141"/>
    </source>
</evidence>
<sequence>MPTAEKTAEIGCAEVADVDAKRISADAARATQAEHELTFTQAVKLYKKAIIWSMIVSLACTMDSYDMQIVSAFYAYPSFQKKYGELLDDGSYSVPASWQLGLSLASNFGMILGVFTNGWLIEHMGPRKLMLCSFTALTGFIFITFFAPNIQVLLVGELLCGLPWGVFAAVAPSDLNVGTNYIDCFRGINLRRTEIASVSWGAIQNYLTYFFKQAGLSTDDSFKLSLGTFSIAFLGTVFSWFFQGRFGRRSIFISGLCAMTPIMWLIALIDFAPATSGRRWAQCCMMLIWFAFYGLTIGPVPYAIATEVPATRLRMKTIAVSRNSYYIFSIVNIIVAPYLLNPSEANLHGKAAFPAAGFSSLLLLWAWFRLPETKGRTFEELDVLFERETPARKFSATVLEAPRPTGSAGGQALDGGK</sequence>
<name>R1G2T9_BOTPV</name>
<dbReference type="Gene3D" id="1.20.1250.20">
    <property type="entry name" value="MFS general substrate transporter like domains"/>
    <property type="match status" value="2"/>
</dbReference>
<feature type="transmembrane region" description="Helical" evidence="5">
    <location>
        <begin position="279"/>
        <end position="304"/>
    </location>
</feature>
<dbReference type="PANTHER" id="PTHR48022">
    <property type="entry name" value="PLASTIDIC GLUCOSE TRANSPORTER 4"/>
    <property type="match status" value="1"/>
</dbReference>
<feature type="transmembrane region" description="Helical" evidence="5">
    <location>
        <begin position="224"/>
        <end position="242"/>
    </location>
</feature>
<feature type="transmembrane region" description="Helical" evidence="5">
    <location>
        <begin position="324"/>
        <end position="340"/>
    </location>
</feature>
<evidence type="ECO:0000256" key="4">
    <source>
        <dbReference type="ARBA" id="ARBA00023136"/>
    </source>
</evidence>
<feature type="transmembrane region" description="Helical" evidence="5">
    <location>
        <begin position="352"/>
        <end position="368"/>
    </location>
</feature>
<dbReference type="PANTHER" id="PTHR48022:SF2">
    <property type="entry name" value="PLASTIDIC GLUCOSE TRANSPORTER 4"/>
    <property type="match status" value="1"/>
</dbReference>
<evidence type="ECO:0000256" key="2">
    <source>
        <dbReference type="ARBA" id="ARBA00022692"/>
    </source>
</evidence>
<feature type="transmembrane region" description="Helical" evidence="5">
    <location>
        <begin position="49"/>
        <end position="76"/>
    </location>
</feature>
<dbReference type="OMA" id="WGCQILP"/>
<organism evidence="6 7">
    <name type="scientific">Botryosphaeria parva (strain UCR-NP2)</name>
    <name type="common">Grapevine canker fungus</name>
    <name type="synonym">Neofusicoccum parvum</name>
    <dbReference type="NCBI Taxonomy" id="1287680"/>
    <lineage>
        <taxon>Eukaryota</taxon>
        <taxon>Fungi</taxon>
        <taxon>Dikarya</taxon>
        <taxon>Ascomycota</taxon>
        <taxon>Pezizomycotina</taxon>
        <taxon>Dothideomycetes</taxon>
        <taxon>Dothideomycetes incertae sedis</taxon>
        <taxon>Botryosphaeriales</taxon>
        <taxon>Botryosphaeriaceae</taxon>
        <taxon>Neofusicoccum</taxon>
    </lineage>
</organism>
<keyword evidence="2 5" id="KW-0812">Transmembrane</keyword>
<dbReference type="AlphaFoldDB" id="R1G2T9"/>
<dbReference type="InterPro" id="IPR036259">
    <property type="entry name" value="MFS_trans_sf"/>
</dbReference>
<dbReference type="GO" id="GO:0016020">
    <property type="term" value="C:membrane"/>
    <property type="evidence" value="ECO:0007669"/>
    <property type="project" value="UniProtKB-SubCell"/>
</dbReference>
<dbReference type="EMBL" id="KB916550">
    <property type="protein sequence ID" value="EOD45735.1"/>
    <property type="molecule type" value="Genomic_DNA"/>
</dbReference>
<evidence type="ECO:0000256" key="3">
    <source>
        <dbReference type="ARBA" id="ARBA00022989"/>
    </source>
</evidence>
<gene>
    <name evidence="6" type="ORF">UCRNP2_7543</name>
</gene>
<feature type="transmembrane region" description="Helical" evidence="5">
    <location>
        <begin position="96"/>
        <end position="117"/>
    </location>
</feature>
<reference evidence="7" key="1">
    <citation type="journal article" date="2013" name="Genome Announc.">
        <title>Draft genome sequence of Neofusicoccum parvum isolate UCR-NP2, a fungal vascular pathogen associated with grapevine cankers.</title>
        <authorList>
            <person name="Blanco-Ulate B."/>
            <person name="Rolshausen P."/>
            <person name="Cantu D."/>
        </authorList>
    </citation>
    <scope>NUCLEOTIDE SEQUENCE [LARGE SCALE GENOMIC DNA]</scope>
    <source>
        <strain evidence="7">UCR-NP2</strain>
    </source>
</reference>
<evidence type="ECO:0000313" key="6">
    <source>
        <dbReference type="EMBL" id="EOD45735.1"/>
    </source>
</evidence>
<proteinExistence type="predicted"/>
<dbReference type="InterPro" id="IPR005828">
    <property type="entry name" value="MFS_sugar_transport-like"/>
</dbReference>
<dbReference type="HOGENOM" id="CLU_001265_11_5_1"/>
<evidence type="ECO:0000313" key="7">
    <source>
        <dbReference type="Proteomes" id="UP000013521"/>
    </source>
</evidence>
<protein>
    <submittedName>
        <fullName evidence="6">Putative mfs maltose permease protein</fullName>
    </submittedName>
</protein>
<dbReference type="GO" id="GO:0005351">
    <property type="term" value="F:carbohydrate:proton symporter activity"/>
    <property type="evidence" value="ECO:0007669"/>
    <property type="project" value="TreeGrafter"/>
</dbReference>
<dbReference type="OrthoDB" id="6612291at2759"/>
<dbReference type="eggNOG" id="KOG0254">
    <property type="taxonomic scope" value="Eukaryota"/>
</dbReference>
<evidence type="ECO:0000256" key="5">
    <source>
        <dbReference type="SAM" id="Phobius"/>
    </source>
</evidence>
<comment type="subcellular location">
    <subcellularLocation>
        <location evidence="1">Membrane</location>
        <topology evidence="1">Multi-pass membrane protein</topology>
    </subcellularLocation>
</comment>
<keyword evidence="4 5" id="KW-0472">Membrane</keyword>
<dbReference type="KEGG" id="npa:UCRNP2_7543"/>
<dbReference type="Pfam" id="PF00083">
    <property type="entry name" value="Sugar_tr"/>
    <property type="match status" value="2"/>
</dbReference>
<dbReference type="SUPFAM" id="SSF103473">
    <property type="entry name" value="MFS general substrate transporter"/>
    <property type="match status" value="2"/>
</dbReference>
<dbReference type="InterPro" id="IPR050360">
    <property type="entry name" value="MFS_Sugar_Transporters"/>
</dbReference>
<keyword evidence="3 5" id="KW-1133">Transmembrane helix</keyword>
<feature type="transmembrane region" description="Helical" evidence="5">
    <location>
        <begin position="251"/>
        <end position="273"/>
    </location>
</feature>
<dbReference type="Proteomes" id="UP000013521">
    <property type="component" value="Unassembled WGS sequence"/>
</dbReference>
<accession>R1G2T9</accession>